<keyword evidence="1" id="KW-0812">Transmembrane</keyword>
<name>A0ABW4D7N7_9LACO</name>
<dbReference type="EMBL" id="JBHTOD010000013">
    <property type="protein sequence ID" value="MFD1456585.1"/>
    <property type="molecule type" value="Genomic_DNA"/>
</dbReference>
<comment type="caution">
    <text evidence="3">The sequence shown here is derived from an EMBL/GenBank/DDBJ whole genome shotgun (WGS) entry which is preliminary data.</text>
</comment>
<evidence type="ECO:0000313" key="4">
    <source>
        <dbReference type="Proteomes" id="UP001597189"/>
    </source>
</evidence>
<feature type="domain" description="YdbS-like PH" evidence="2">
    <location>
        <begin position="71"/>
        <end position="147"/>
    </location>
</feature>
<keyword evidence="1" id="KW-0472">Membrane</keyword>
<feature type="transmembrane region" description="Helical" evidence="1">
    <location>
        <begin position="44"/>
        <end position="62"/>
    </location>
</feature>
<sequence length="159" mass="18407">MEQPQTHQLPPRIKRIWGFSALGSLLALLVLDGLIWLAYKFWDWPLWLVIFFLILTVIEPTIETGLIPYRYRFTRYQITDLAVEMQAGFIFQKRVAIPIARVQNVTLNAGPLLQWQKLTKVSIATAATSHDIEGLELPEAERLREQIMRLAQEARHDQA</sequence>
<gene>
    <name evidence="3" type="ORF">ACFQ44_13045</name>
</gene>
<proteinExistence type="predicted"/>
<organism evidence="3 4">
    <name type="scientific">Levilactobacillus lanxiensis</name>
    <dbReference type="NCBI Taxonomy" id="2799568"/>
    <lineage>
        <taxon>Bacteria</taxon>
        <taxon>Bacillati</taxon>
        <taxon>Bacillota</taxon>
        <taxon>Bacilli</taxon>
        <taxon>Lactobacillales</taxon>
        <taxon>Lactobacillaceae</taxon>
        <taxon>Levilactobacillus</taxon>
    </lineage>
</organism>
<dbReference type="RefSeq" id="WP_203646986.1">
    <property type="nucleotide sequence ID" value="NZ_BOLN01000013.1"/>
</dbReference>
<evidence type="ECO:0000256" key="1">
    <source>
        <dbReference type="SAM" id="Phobius"/>
    </source>
</evidence>
<dbReference type="PANTHER" id="PTHR34473:SF2">
    <property type="entry name" value="UPF0699 TRANSMEMBRANE PROTEIN YDBT"/>
    <property type="match status" value="1"/>
</dbReference>
<dbReference type="Pfam" id="PF03703">
    <property type="entry name" value="bPH_2"/>
    <property type="match status" value="1"/>
</dbReference>
<dbReference type="PANTHER" id="PTHR34473">
    <property type="entry name" value="UPF0699 TRANSMEMBRANE PROTEIN YDBS"/>
    <property type="match status" value="1"/>
</dbReference>
<feature type="transmembrane region" description="Helical" evidence="1">
    <location>
        <begin position="16"/>
        <end position="38"/>
    </location>
</feature>
<dbReference type="InterPro" id="IPR005182">
    <property type="entry name" value="YdbS-like_PH"/>
</dbReference>
<evidence type="ECO:0000259" key="2">
    <source>
        <dbReference type="Pfam" id="PF03703"/>
    </source>
</evidence>
<protein>
    <submittedName>
        <fullName evidence="3">PH domain-containing protein</fullName>
    </submittedName>
</protein>
<evidence type="ECO:0000313" key="3">
    <source>
        <dbReference type="EMBL" id="MFD1456585.1"/>
    </source>
</evidence>
<keyword evidence="4" id="KW-1185">Reference proteome</keyword>
<accession>A0ABW4D7N7</accession>
<keyword evidence="1" id="KW-1133">Transmembrane helix</keyword>
<reference evidence="4" key="1">
    <citation type="journal article" date="2019" name="Int. J. Syst. Evol. Microbiol.">
        <title>The Global Catalogue of Microorganisms (GCM) 10K type strain sequencing project: providing services to taxonomists for standard genome sequencing and annotation.</title>
        <authorList>
            <consortium name="The Broad Institute Genomics Platform"/>
            <consortium name="The Broad Institute Genome Sequencing Center for Infectious Disease"/>
            <person name="Wu L."/>
            <person name="Ma J."/>
        </authorList>
    </citation>
    <scope>NUCLEOTIDE SEQUENCE [LARGE SCALE GENOMIC DNA]</scope>
    <source>
        <strain evidence="4">CCM 8979</strain>
    </source>
</reference>
<dbReference type="Proteomes" id="UP001597189">
    <property type="component" value="Unassembled WGS sequence"/>
</dbReference>